<dbReference type="NCBIfam" id="NF010068">
    <property type="entry name" value="PRK13548.1"/>
    <property type="match status" value="1"/>
</dbReference>
<dbReference type="PANTHER" id="PTHR42794">
    <property type="entry name" value="HEMIN IMPORT ATP-BINDING PROTEIN HMUV"/>
    <property type="match status" value="1"/>
</dbReference>
<dbReference type="PROSITE" id="PS50893">
    <property type="entry name" value="ABC_TRANSPORTER_2"/>
    <property type="match status" value="1"/>
</dbReference>
<evidence type="ECO:0000256" key="4">
    <source>
        <dbReference type="ARBA" id="ARBA00022967"/>
    </source>
</evidence>
<dbReference type="PATRIC" id="fig|267850.7.peg.1580"/>
<evidence type="ECO:0000313" key="8">
    <source>
        <dbReference type="Proteomes" id="UP000027318"/>
    </source>
</evidence>
<keyword evidence="3" id="KW-0067">ATP-binding</keyword>
<evidence type="ECO:0000259" key="6">
    <source>
        <dbReference type="PROSITE" id="PS50893"/>
    </source>
</evidence>
<evidence type="ECO:0000256" key="2">
    <source>
        <dbReference type="ARBA" id="ARBA00022741"/>
    </source>
</evidence>
<dbReference type="PROSITE" id="PS00211">
    <property type="entry name" value="ABC_TRANSPORTER_1"/>
    <property type="match status" value="1"/>
</dbReference>
<dbReference type="InterPro" id="IPR003439">
    <property type="entry name" value="ABC_transporter-like_ATP-bd"/>
</dbReference>
<keyword evidence="2" id="KW-0547">Nucleotide-binding</keyword>
<dbReference type="AlphaFoldDB" id="A0A063Y4C9"/>
<dbReference type="PANTHER" id="PTHR42794:SF1">
    <property type="entry name" value="HEMIN IMPORT ATP-BINDING PROTEIN HMUV"/>
    <property type="match status" value="1"/>
</dbReference>
<keyword evidence="4" id="KW-1278">Translocase</keyword>
<evidence type="ECO:0000256" key="3">
    <source>
        <dbReference type="ARBA" id="ARBA00022840"/>
    </source>
</evidence>
<dbReference type="InterPro" id="IPR017871">
    <property type="entry name" value="ABC_transporter-like_CS"/>
</dbReference>
<keyword evidence="8" id="KW-1185">Reference proteome</keyword>
<dbReference type="InterPro" id="IPR027417">
    <property type="entry name" value="P-loop_NTPase"/>
</dbReference>
<dbReference type="GO" id="GO:0016887">
    <property type="term" value="F:ATP hydrolysis activity"/>
    <property type="evidence" value="ECO:0007669"/>
    <property type="project" value="InterPro"/>
</dbReference>
<reference evidence="7 8" key="1">
    <citation type="journal article" date="2005" name="Int. J. Syst. Evol. Microbiol.">
        <title>Nitrincola lacisaponensis gen. nov., sp. nov., a novel alkaliphilic bacterium isolated from an alkaline, saline lake.</title>
        <authorList>
            <person name="Dimitriu P.A."/>
            <person name="Shukla S.K."/>
            <person name="Conradt J."/>
            <person name="Marquez M.C."/>
            <person name="Ventosa A."/>
            <person name="Maglia A."/>
            <person name="Peyton B.M."/>
            <person name="Pinkart H.C."/>
            <person name="Mormile M.R."/>
        </authorList>
    </citation>
    <scope>NUCLEOTIDE SEQUENCE [LARGE SCALE GENOMIC DNA]</scope>
    <source>
        <strain evidence="7 8">4CA</strain>
    </source>
</reference>
<dbReference type="Gene3D" id="3.40.50.300">
    <property type="entry name" value="P-loop containing nucleotide triphosphate hydrolases"/>
    <property type="match status" value="1"/>
</dbReference>
<feature type="domain" description="ABC transporter" evidence="6">
    <location>
        <begin position="2"/>
        <end position="240"/>
    </location>
</feature>
<dbReference type="RefSeq" id="WP_036546110.1">
    <property type="nucleotide sequence ID" value="NZ_JMSZ01000021.1"/>
</dbReference>
<evidence type="ECO:0000256" key="1">
    <source>
        <dbReference type="ARBA" id="ARBA00022448"/>
    </source>
</evidence>
<accession>A0A063Y4C9</accession>
<dbReference type="Pfam" id="PF00005">
    <property type="entry name" value="ABC_tran"/>
    <property type="match status" value="1"/>
</dbReference>
<dbReference type="SMART" id="SM00382">
    <property type="entry name" value="AAA"/>
    <property type="match status" value="1"/>
</dbReference>
<dbReference type="CDD" id="cd03214">
    <property type="entry name" value="ABC_Iron-Siderophores_B12_Hemin"/>
    <property type="match status" value="1"/>
</dbReference>
<dbReference type="EMBL" id="JMSZ01000021">
    <property type="protein sequence ID" value="KDE39965.1"/>
    <property type="molecule type" value="Genomic_DNA"/>
</dbReference>
<keyword evidence="1" id="KW-0813">Transport</keyword>
<dbReference type="Proteomes" id="UP000027318">
    <property type="component" value="Unassembled WGS sequence"/>
</dbReference>
<dbReference type="STRING" id="267850.ADINL_1602"/>
<name>A0A063Y4C9_9GAMM</name>
<evidence type="ECO:0000256" key="5">
    <source>
        <dbReference type="ARBA" id="ARBA00037066"/>
    </source>
</evidence>
<dbReference type="OrthoDB" id="6461291at2"/>
<organism evidence="7 8">
    <name type="scientific">Nitrincola lacisaponensis</name>
    <dbReference type="NCBI Taxonomy" id="267850"/>
    <lineage>
        <taxon>Bacteria</taxon>
        <taxon>Pseudomonadati</taxon>
        <taxon>Pseudomonadota</taxon>
        <taxon>Gammaproteobacteria</taxon>
        <taxon>Oceanospirillales</taxon>
        <taxon>Oceanospirillaceae</taxon>
        <taxon>Nitrincola</taxon>
    </lineage>
</organism>
<sequence>MLSAHDITLKLSGRDVLSQVSIAAPPGQMLAIMGPNGAGKSTLLKVLSGDFASVNDQVALNGQRLSHWRDGALAQFRAVMPQSVQLNFAFTVEEVIEAGIRHPMSLQARQVHIGRMLEMFDVGHLRQRNYLTLSGGEQQRVQLARVLAQLEAMPASAPRYLLLDECTSSLDLSHQHQVFSVLKAWVSTDQSGVIVVLHDLNLAAQYADSLLLMDQGQVVKQGSVHDVLQAQVLSDVYRYPVQVIEHPAGWPLVIAGVSASSVCP</sequence>
<dbReference type="SUPFAM" id="SSF52540">
    <property type="entry name" value="P-loop containing nucleoside triphosphate hydrolases"/>
    <property type="match status" value="1"/>
</dbReference>
<proteinExistence type="predicted"/>
<comment type="function">
    <text evidence="5">Part of the ABC transporter complex HmuTUV involved in hemin import. Responsible for energy coupling to the transport system.</text>
</comment>
<dbReference type="InterPro" id="IPR003593">
    <property type="entry name" value="AAA+_ATPase"/>
</dbReference>
<protein>
    <submittedName>
        <fullName evidence="7">ABC-type hemin transport system, ATPase component</fullName>
    </submittedName>
</protein>
<dbReference type="GO" id="GO:0005524">
    <property type="term" value="F:ATP binding"/>
    <property type="evidence" value="ECO:0007669"/>
    <property type="project" value="UniProtKB-KW"/>
</dbReference>
<gene>
    <name evidence="7" type="ORF">ADINL_1602</name>
</gene>
<comment type="caution">
    <text evidence="7">The sequence shown here is derived from an EMBL/GenBank/DDBJ whole genome shotgun (WGS) entry which is preliminary data.</text>
</comment>
<evidence type="ECO:0000313" key="7">
    <source>
        <dbReference type="EMBL" id="KDE39965.1"/>
    </source>
</evidence>